<organism evidence="3 4">
    <name type="scientific">Paraburkholderia solisilvae</name>
    <dbReference type="NCBI Taxonomy" id="624376"/>
    <lineage>
        <taxon>Bacteria</taxon>
        <taxon>Pseudomonadati</taxon>
        <taxon>Pseudomonadota</taxon>
        <taxon>Betaproteobacteria</taxon>
        <taxon>Burkholderiales</taxon>
        <taxon>Burkholderiaceae</taxon>
        <taxon>Paraburkholderia</taxon>
    </lineage>
</organism>
<accession>A0A6J5DQ19</accession>
<dbReference type="Proteomes" id="UP000494329">
    <property type="component" value="Unassembled WGS sequence"/>
</dbReference>
<dbReference type="AlphaFoldDB" id="A0A6J5DQ19"/>
<gene>
    <name evidence="3" type="ORF">LMG29739_02238</name>
</gene>
<dbReference type="GO" id="GO:0016747">
    <property type="term" value="F:acyltransferase activity, transferring groups other than amino-acyl groups"/>
    <property type="evidence" value="ECO:0007669"/>
    <property type="project" value="InterPro"/>
</dbReference>
<dbReference type="InterPro" id="IPR050879">
    <property type="entry name" value="Acyltransferase_3"/>
</dbReference>
<feature type="transmembrane region" description="Helical" evidence="1">
    <location>
        <begin position="192"/>
        <end position="210"/>
    </location>
</feature>
<feature type="domain" description="Acyltransferase 3" evidence="2">
    <location>
        <begin position="3"/>
        <end position="325"/>
    </location>
</feature>
<feature type="transmembrane region" description="Helical" evidence="1">
    <location>
        <begin position="312"/>
        <end position="334"/>
    </location>
</feature>
<feature type="transmembrane region" description="Helical" evidence="1">
    <location>
        <begin position="242"/>
        <end position="263"/>
    </location>
</feature>
<proteinExistence type="predicted"/>
<feature type="transmembrane region" description="Helical" evidence="1">
    <location>
        <begin position="83"/>
        <end position="101"/>
    </location>
</feature>
<evidence type="ECO:0000313" key="4">
    <source>
        <dbReference type="Proteomes" id="UP000494329"/>
    </source>
</evidence>
<dbReference type="PANTHER" id="PTHR23028:SF131">
    <property type="entry name" value="BLR2367 PROTEIN"/>
    <property type="match status" value="1"/>
</dbReference>
<feature type="transmembrane region" description="Helical" evidence="1">
    <location>
        <begin position="217"/>
        <end position="236"/>
    </location>
</feature>
<keyword evidence="1" id="KW-1133">Transmembrane helix</keyword>
<sequence>MYKSLQACRAAAALSVVLFHLGTQLALGKTFGIAWFGELFRFGRAGVDFFFVLSGFIVVTAHQSDFFQPARLFAYLRKRVTRIYPIYWFIFVTTACLAMTMPSTRAALPHDTPLIVKSLALVPQDPTVVGGTGAPVIVTAWTLQYELVFYAIVGLFIFGRVTAALVVVAMLANSLLCMDVCRFPSEFFASPYFLLFGLGAAIAFVCRAAPRMRHARVVAALGGIAFALTAVIETATRAPLGSHVSIIAYGLSSAAVIFGLVKAEDVGQVVGGHRWTQLLGDASYSLYLLHFPVLSVLCKIALASGLHGLRGALVTFGFVLIGCVASGVCLHVWVERPVLRLLRRFSSSRRAVHSRKVSGAEAES</sequence>
<dbReference type="InterPro" id="IPR002656">
    <property type="entry name" value="Acyl_transf_3_dom"/>
</dbReference>
<feature type="transmembrane region" description="Helical" evidence="1">
    <location>
        <begin position="284"/>
        <end position="306"/>
    </location>
</feature>
<dbReference type="GO" id="GO:0016020">
    <property type="term" value="C:membrane"/>
    <property type="evidence" value="ECO:0007669"/>
    <property type="project" value="TreeGrafter"/>
</dbReference>
<dbReference type="Pfam" id="PF01757">
    <property type="entry name" value="Acyl_transf_3"/>
    <property type="match status" value="1"/>
</dbReference>
<feature type="transmembrane region" description="Helical" evidence="1">
    <location>
        <begin position="148"/>
        <end position="172"/>
    </location>
</feature>
<evidence type="ECO:0000256" key="1">
    <source>
        <dbReference type="SAM" id="Phobius"/>
    </source>
</evidence>
<keyword evidence="1" id="KW-0472">Membrane</keyword>
<evidence type="ECO:0000259" key="2">
    <source>
        <dbReference type="Pfam" id="PF01757"/>
    </source>
</evidence>
<feature type="transmembrane region" description="Helical" evidence="1">
    <location>
        <begin position="44"/>
        <end position="62"/>
    </location>
</feature>
<reference evidence="3 4" key="1">
    <citation type="submission" date="2020-04" db="EMBL/GenBank/DDBJ databases">
        <authorList>
            <person name="De Canck E."/>
        </authorList>
    </citation>
    <scope>NUCLEOTIDE SEQUENCE [LARGE SCALE GENOMIC DNA]</scope>
    <source>
        <strain evidence="3 4">LMG 29739</strain>
    </source>
</reference>
<keyword evidence="4" id="KW-1185">Reference proteome</keyword>
<dbReference type="EMBL" id="CADIKF010000014">
    <property type="protein sequence ID" value="CAB3755667.1"/>
    <property type="molecule type" value="Genomic_DNA"/>
</dbReference>
<feature type="transmembrane region" description="Helical" evidence="1">
    <location>
        <begin position="121"/>
        <end position="141"/>
    </location>
</feature>
<evidence type="ECO:0000313" key="3">
    <source>
        <dbReference type="EMBL" id="CAB3755667.1"/>
    </source>
</evidence>
<protein>
    <recommendedName>
        <fullName evidence="2">Acyltransferase 3 domain-containing protein</fullName>
    </recommendedName>
</protein>
<name>A0A6J5DQ19_9BURK</name>
<keyword evidence="1" id="KW-0812">Transmembrane</keyword>
<dbReference type="PANTHER" id="PTHR23028">
    <property type="entry name" value="ACETYLTRANSFERASE"/>
    <property type="match status" value="1"/>
</dbReference>
<dbReference type="GO" id="GO:0000271">
    <property type="term" value="P:polysaccharide biosynthetic process"/>
    <property type="evidence" value="ECO:0007669"/>
    <property type="project" value="TreeGrafter"/>
</dbReference>